<dbReference type="EMBL" id="JBHSFV010000001">
    <property type="protein sequence ID" value="MFC4632306.1"/>
    <property type="molecule type" value="Genomic_DNA"/>
</dbReference>
<evidence type="ECO:0000256" key="1">
    <source>
        <dbReference type="SAM" id="MobiDB-lite"/>
    </source>
</evidence>
<keyword evidence="4" id="KW-1185">Reference proteome</keyword>
<dbReference type="RefSeq" id="WP_379976492.1">
    <property type="nucleotide sequence ID" value="NZ_JBHSFV010000001.1"/>
</dbReference>
<dbReference type="InterPro" id="IPR045444">
    <property type="entry name" value="DUF6503"/>
</dbReference>
<keyword evidence="2" id="KW-0732">Signal</keyword>
<organism evidence="3 4">
    <name type="scientific">Dokdonia ponticola</name>
    <dbReference type="NCBI Taxonomy" id="2041041"/>
    <lineage>
        <taxon>Bacteria</taxon>
        <taxon>Pseudomonadati</taxon>
        <taxon>Bacteroidota</taxon>
        <taxon>Flavobacteriia</taxon>
        <taxon>Flavobacteriales</taxon>
        <taxon>Flavobacteriaceae</taxon>
        <taxon>Dokdonia</taxon>
    </lineage>
</organism>
<accession>A0ABV9HQ36</accession>
<reference evidence="4" key="1">
    <citation type="journal article" date="2019" name="Int. J. Syst. Evol. Microbiol.">
        <title>The Global Catalogue of Microorganisms (GCM) 10K type strain sequencing project: providing services to taxonomists for standard genome sequencing and annotation.</title>
        <authorList>
            <consortium name="The Broad Institute Genomics Platform"/>
            <consortium name="The Broad Institute Genome Sequencing Center for Infectious Disease"/>
            <person name="Wu L."/>
            <person name="Ma J."/>
        </authorList>
    </citation>
    <scope>NUCLEOTIDE SEQUENCE [LARGE SCALE GENOMIC DNA]</scope>
    <source>
        <strain evidence="4">YJ-61-S</strain>
    </source>
</reference>
<protein>
    <submittedName>
        <fullName evidence="3">DUF6503 family protein</fullName>
    </submittedName>
</protein>
<comment type="caution">
    <text evidence="3">The sequence shown here is derived from an EMBL/GenBank/DDBJ whole genome shotgun (WGS) entry which is preliminary data.</text>
</comment>
<proteinExistence type="predicted"/>
<sequence length="267" mass="29884">MKKMMLFIAVAIFALSCKETTTTQQTTTTTSTPEVTKTPEKSYPPSIDAVFKAHGGIDTWNTMNALSFTLQKEGGDELHTVDLKSRKVTVETDKYTIGFDGEKVWIAQDSTYFPPQRARFYHNLMFYFYAMPFVLADDGITYSEVPALEFEGVSYPGTKISFGAGVGDAPDDEYILYRNPTTHQMAWLAYTVTYGKNEKSDRFSYIKYDQWTAVNGVQLPSVLQWYKVEDGQPTTLASERTFTDATASAKALDASQFEIPEGAVIAE</sequence>
<feature type="signal peptide" evidence="2">
    <location>
        <begin position="1"/>
        <end position="19"/>
    </location>
</feature>
<feature type="chain" id="PRO_5047264356" evidence="2">
    <location>
        <begin position="20"/>
        <end position="267"/>
    </location>
</feature>
<evidence type="ECO:0000313" key="4">
    <source>
        <dbReference type="Proteomes" id="UP001596043"/>
    </source>
</evidence>
<dbReference type="Pfam" id="PF20113">
    <property type="entry name" value="DUF6503"/>
    <property type="match status" value="1"/>
</dbReference>
<name>A0ABV9HQ36_9FLAO</name>
<evidence type="ECO:0000256" key="2">
    <source>
        <dbReference type="SAM" id="SignalP"/>
    </source>
</evidence>
<dbReference type="Proteomes" id="UP001596043">
    <property type="component" value="Unassembled WGS sequence"/>
</dbReference>
<dbReference type="PROSITE" id="PS51257">
    <property type="entry name" value="PROKAR_LIPOPROTEIN"/>
    <property type="match status" value="1"/>
</dbReference>
<evidence type="ECO:0000313" key="3">
    <source>
        <dbReference type="EMBL" id="MFC4632306.1"/>
    </source>
</evidence>
<feature type="region of interest" description="Disordered" evidence="1">
    <location>
        <begin position="23"/>
        <end position="42"/>
    </location>
</feature>
<gene>
    <name evidence="3" type="ORF">ACFO3O_00190</name>
</gene>
<feature type="compositionally biased region" description="Low complexity" evidence="1">
    <location>
        <begin position="23"/>
        <end position="36"/>
    </location>
</feature>